<proteinExistence type="predicted"/>
<dbReference type="AlphaFoldDB" id="A0A067NVN2"/>
<evidence type="ECO:0000313" key="2">
    <source>
        <dbReference type="Proteomes" id="UP000027073"/>
    </source>
</evidence>
<dbReference type="InterPro" id="IPR032675">
    <property type="entry name" value="LRR_dom_sf"/>
</dbReference>
<name>A0A067NVN2_PLEO1</name>
<sequence length="145" mass="15941">MLDIEEPSGPSIWLSDMFLQIIEGFENMSQAQFTTLYHHFTQVRSLHLKNTSIRCLGPLMKSSSTELPLPLLETLYLSGCELSNTKSLQAVKDFLEERKALSIPIGTTTDGAPLPQRSSKSQQTLTGMTMIRGSGANNNVSCGHP</sequence>
<dbReference type="InParanoid" id="A0A067NVN2"/>
<dbReference type="Proteomes" id="UP000027073">
    <property type="component" value="Unassembled WGS sequence"/>
</dbReference>
<accession>A0A067NVN2</accession>
<organism evidence="1 2">
    <name type="scientific">Pleurotus ostreatus (strain PC15)</name>
    <name type="common">Oyster mushroom</name>
    <dbReference type="NCBI Taxonomy" id="1137138"/>
    <lineage>
        <taxon>Eukaryota</taxon>
        <taxon>Fungi</taxon>
        <taxon>Dikarya</taxon>
        <taxon>Basidiomycota</taxon>
        <taxon>Agaricomycotina</taxon>
        <taxon>Agaricomycetes</taxon>
        <taxon>Agaricomycetidae</taxon>
        <taxon>Agaricales</taxon>
        <taxon>Pleurotineae</taxon>
        <taxon>Pleurotaceae</taxon>
        <taxon>Pleurotus</taxon>
    </lineage>
</organism>
<reference evidence="2" key="1">
    <citation type="journal article" date="2014" name="Proc. Natl. Acad. Sci. U.S.A.">
        <title>Extensive sampling of basidiomycete genomes demonstrates inadequacy of the white-rot/brown-rot paradigm for wood decay fungi.</title>
        <authorList>
            <person name="Riley R."/>
            <person name="Salamov A.A."/>
            <person name="Brown D.W."/>
            <person name="Nagy L.G."/>
            <person name="Floudas D."/>
            <person name="Held B.W."/>
            <person name="Levasseur A."/>
            <person name="Lombard V."/>
            <person name="Morin E."/>
            <person name="Otillar R."/>
            <person name="Lindquist E.A."/>
            <person name="Sun H."/>
            <person name="LaButti K.M."/>
            <person name="Schmutz J."/>
            <person name="Jabbour D."/>
            <person name="Luo H."/>
            <person name="Baker S.E."/>
            <person name="Pisabarro A.G."/>
            <person name="Walton J.D."/>
            <person name="Blanchette R.A."/>
            <person name="Henrissat B."/>
            <person name="Martin F."/>
            <person name="Cullen D."/>
            <person name="Hibbett D.S."/>
            <person name="Grigoriev I.V."/>
        </authorList>
    </citation>
    <scope>NUCLEOTIDE SEQUENCE [LARGE SCALE GENOMIC DNA]</scope>
    <source>
        <strain evidence="2">PC15</strain>
    </source>
</reference>
<evidence type="ECO:0000313" key="1">
    <source>
        <dbReference type="EMBL" id="KDQ32133.1"/>
    </source>
</evidence>
<dbReference type="EMBL" id="KL198005">
    <property type="protein sequence ID" value="KDQ32133.1"/>
    <property type="molecule type" value="Genomic_DNA"/>
</dbReference>
<dbReference type="VEuPathDB" id="FungiDB:PLEOSDRAFT_1100649"/>
<dbReference type="Gene3D" id="3.80.10.10">
    <property type="entry name" value="Ribonuclease Inhibitor"/>
    <property type="match status" value="1"/>
</dbReference>
<dbReference type="HOGENOM" id="CLU_1787617_0_0_1"/>
<gene>
    <name evidence="1" type="ORF">PLEOSDRAFT_1100649</name>
</gene>
<protein>
    <submittedName>
        <fullName evidence="1">Uncharacterized protein</fullName>
    </submittedName>
</protein>
<dbReference type="SUPFAM" id="SSF52047">
    <property type="entry name" value="RNI-like"/>
    <property type="match status" value="1"/>
</dbReference>